<evidence type="ECO:0000256" key="1">
    <source>
        <dbReference type="ARBA" id="ARBA00005854"/>
    </source>
</evidence>
<proteinExistence type="inferred from homology"/>
<evidence type="ECO:0000313" key="10">
    <source>
        <dbReference type="EMBL" id="TDM03488.1"/>
    </source>
</evidence>
<sequence>MKVLVTRKIPNHFIEQLKEVAEVKMHDDTLKPMQRKALIEESRSADVVITMMSDKIDQDYMDQCENLKAIINLAVGFDNIDVKYADEKGIYVCNTPDVLTETTAELGFTLMLVTARRIIEAAELVQQGEWQGWEPYMMAGKDVYRKSVGIYGMGSIGTALAKRCHAFDMDIMYHTRSRHEDAERDYNAKHVTFEEILQANYVVCTAPLTSETEDMFDEKAFKQMKNDAIFINIGRGGHVVEQDLLEAIQTGEIAAAGLDVLRKEPIEAGHPFLNEKQIVILPHIGSATVETRDAMIQLCVDNAKKVLNGEKPLTSVKA</sequence>
<dbReference type="PANTHER" id="PTHR10996:SF283">
    <property type="entry name" value="GLYOXYLATE_HYDROXYPYRUVATE REDUCTASE B"/>
    <property type="match status" value="1"/>
</dbReference>
<dbReference type="InterPro" id="IPR036291">
    <property type="entry name" value="NAD(P)-bd_dom_sf"/>
</dbReference>
<dbReference type="SUPFAM" id="SSF52283">
    <property type="entry name" value="Formate/glycerate dehydrogenase catalytic domain-like"/>
    <property type="match status" value="1"/>
</dbReference>
<dbReference type="PROSITE" id="PS00065">
    <property type="entry name" value="D_2_HYDROXYACID_DH_1"/>
    <property type="match status" value="1"/>
</dbReference>
<comment type="similarity">
    <text evidence="1 7">Belongs to the D-isomer specific 2-hydroxyacid dehydrogenase family.</text>
</comment>
<dbReference type="InterPro" id="IPR050223">
    <property type="entry name" value="D-isomer_2-hydroxyacid_DH"/>
</dbReference>
<dbReference type="GO" id="GO:0005829">
    <property type="term" value="C:cytosol"/>
    <property type="evidence" value="ECO:0007669"/>
    <property type="project" value="TreeGrafter"/>
</dbReference>
<dbReference type="EMBL" id="SCWE01000001">
    <property type="protein sequence ID" value="TDM03488.1"/>
    <property type="molecule type" value="Genomic_DNA"/>
</dbReference>
<accession>A0A4R6BNY3</accession>
<dbReference type="PROSITE" id="PS00671">
    <property type="entry name" value="D_2_HYDROXYACID_DH_3"/>
    <property type="match status" value="1"/>
</dbReference>
<keyword evidence="4 7" id="KW-0560">Oxidoreductase</keyword>
<evidence type="ECO:0000259" key="8">
    <source>
        <dbReference type="Pfam" id="PF00389"/>
    </source>
</evidence>
<dbReference type="GO" id="GO:0051287">
    <property type="term" value="F:NAD binding"/>
    <property type="evidence" value="ECO:0007669"/>
    <property type="project" value="InterPro"/>
</dbReference>
<dbReference type="Pfam" id="PF02826">
    <property type="entry name" value="2-Hacid_dh_C"/>
    <property type="match status" value="1"/>
</dbReference>
<evidence type="ECO:0000256" key="2">
    <source>
        <dbReference type="ARBA" id="ARBA00012969"/>
    </source>
</evidence>
<comment type="caution">
    <text evidence="10">The sequence shown here is derived from an EMBL/GenBank/DDBJ whole genome shotgun (WGS) entry which is preliminary data.</text>
</comment>
<dbReference type="GO" id="GO:0008720">
    <property type="term" value="F:D-lactate dehydrogenase (NAD+) activity"/>
    <property type="evidence" value="ECO:0007669"/>
    <property type="project" value="UniProtKB-EC"/>
</dbReference>
<dbReference type="OrthoDB" id="9805416at2"/>
<organism evidence="10 11">
    <name type="scientific">Macrococcus hajekii</name>
    <dbReference type="NCBI Taxonomy" id="198482"/>
    <lineage>
        <taxon>Bacteria</taxon>
        <taxon>Bacillati</taxon>
        <taxon>Bacillota</taxon>
        <taxon>Bacilli</taxon>
        <taxon>Bacillales</taxon>
        <taxon>Staphylococcaceae</taxon>
        <taxon>Macrococcus</taxon>
    </lineage>
</organism>
<gene>
    <name evidence="10" type="ORF">ERX37_05235</name>
</gene>
<dbReference type="Pfam" id="PF00389">
    <property type="entry name" value="2-Hacid_dh"/>
    <property type="match status" value="1"/>
</dbReference>
<evidence type="ECO:0000256" key="4">
    <source>
        <dbReference type="ARBA" id="ARBA00023002"/>
    </source>
</evidence>
<dbReference type="EC" id="1.1.1.28" evidence="2"/>
<comment type="catalytic activity">
    <reaction evidence="6">
        <text>(R)-lactate + NAD(+) = pyruvate + NADH + H(+)</text>
        <dbReference type="Rhea" id="RHEA:16369"/>
        <dbReference type="ChEBI" id="CHEBI:15361"/>
        <dbReference type="ChEBI" id="CHEBI:15378"/>
        <dbReference type="ChEBI" id="CHEBI:16004"/>
        <dbReference type="ChEBI" id="CHEBI:57540"/>
        <dbReference type="ChEBI" id="CHEBI:57945"/>
        <dbReference type="EC" id="1.1.1.28"/>
    </reaction>
</comment>
<dbReference type="PANTHER" id="PTHR10996">
    <property type="entry name" value="2-HYDROXYACID DEHYDROGENASE-RELATED"/>
    <property type="match status" value="1"/>
</dbReference>
<dbReference type="InterPro" id="IPR006139">
    <property type="entry name" value="D-isomer_2_OHA_DH_cat_dom"/>
</dbReference>
<evidence type="ECO:0000256" key="5">
    <source>
        <dbReference type="ARBA" id="ARBA00030947"/>
    </source>
</evidence>
<dbReference type="InterPro" id="IPR029753">
    <property type="entry name" value="D-isomer_DH_CS"/>
</dbReference>
<protein>
    <recommendedName>
        <fullName evidence="3">D-lactate dehydrogenase</fullName>
        <ecNumber evidence="2">1.1.1.28</ecNumber>
    </recommendedName>
    <alternativeName>
        <fullName evidence="5">D-specific 2-hydroxyacid dehydrogenase</fullName>
    </alternativeName>
</protein>
<dbReference type="RefSeq" id="WP_133429584.1">
    <property type="nucleotide sequence ID" value="NZ_BMCC01000001.1"/>
</dbReference>
<dbReference type="InterPro" id="IPR029752">
    <property type="entry name" value="D-isomer_DH_CS1"/>
</dbReference>
<reference evidence="10 11" key="1">
    <citation type="submission" date="2019-01" db="EMBL/GenBank/DDBJ databases">
        <title>Draft genome sequences of the type strains of six Macrococcus species.</title>
        <authorList>
            <person name="Mazhar S."/>
            <person name="Altermann E."/>
            <person name="Hill C."/>
            <person name="Mcauliffe O."/>
        </authorList>
    </citation>
    <scope>NUCLEOTIDE SEQUENCE [LARGE SCALE GENOMIC DNA]</scope>
    <source>
        <strain evidence="10 11">CCM4809</strain>
    </source>
</reference>
<dbReference type="Proteomes" id="UP000295328">
    <property type="component" value="Unassembled WGS sequence"/>
</dbReference>
<dbReference type="CDD" id="cd05301">
    <property type="entry name" value="GDH"/>
    <property type="match status" value="1"/>
</dbReference>
<dbReference type="AlphaFoldDB" id="A0A4R6BNY3"/>
<evidence type="ECO:0000256" key="7">
    <source>
        <dbReference type="RuleBase" id="RU003719"/>
    </source>
</evidence>
<evidence type="ECO:0000259" key="9">
    <source>
        <dbReference type="Pfam" id="PF02826"/>
    </source>
</evidence>
<feature type="domain" description="D-isomer specific 2-hydroxyacid dehydrogenase NAD-binding" evidence="9">
    <location>
        <begin position="108"/>
        <end position="285"/>
    </location>
</feature>
<dbReference type="SUPFAM" id="SSF51735">
    <property type="entry name" value="NAD(P)-binding Rossmann-fold domains"/>
    <property type="match status" value="1"/>
</dbReference>
<dbReference type="GO" id="GO:0016618">
    <property type="term" value="F:hydroxypyruvate reductase [NAD(P)H] activity"/>
    <property type="evidence" value="ECO:0007669"/>
    <property type="project" value="TreeGrafter"/>
</dbReference>
<evidence type="ECO:0000313" key="11">
    <source>
        <dbReference type="Proteomes" id="UP000295328"/>
    </source>
</evidence>
<evidence type="ECO:0000256" key="3">
    <source>
        <dbReference type="ARBA" id="ARBA00014095"/>
    </source>
</evidence>
<evidence type="ECO:0000256" key="6">
    <source>
        <dbReference type="ARBA" id="ARBA00049040"/>
    </source>
</evidence>
<dbReference type="FunFam" id="3.40.50.720:FF:000462">
    <property type="entry name" value="Glyoxylate reductase (NADP+)"/>
    <property type="match status" value="1"/>
</dbReference>
<feature type="domain" description="D-isomer specific 2-hydroxyacid dehydrogenase catalytic" evidence="8">
    <location>
        <begin position="3"/>
        <end position="316"/>
    </location>
</feature>
<dbReference type="InterPro" id="IPR006140">
    <property type="entry name" value="D-isomer_DH_NAD-bd"/>
</dbReference>
<name>A0A4R6BNY3_9STAP</name>
<dbReference type="Gene3D" id="3.40.50.720">
    <property type="entry name" value="NAD(P)-binding Rossmann-like Domain"/>
    <property type="match status" value="2"/>
</dbReference>
<dbReference type="GO" id="GO:0030267">
    <property type="term" value="F:glyoxylate reductase (NADPH) activity"/>
    <property type="evidence" value="ECO:0007669"/>
    <property type="project" value="TreeGrafter"/>
</dbReference>
<keyword evidence="11" id="KW-1185">Reference proteome</keyword>